<evidence type="ECO:0000256" key="4">
    <source>
        <dbReference type="ARBA" id="ARBA00022801"/>
    </source>
</evidence>
<dbReference type="NCBIfam" id="TIGR00632">
    <property type="entry name" value="vsr"/>
    <property type="match status" value="1"/>
</dbReference>
<dbReference type="Proteomes" id="UP000295341">
    <property type="component" value="Unassembled WGS sequence"/>
</dbReference>
<organism evidence="7 8">
    <name type="scientific">Panacagrimonas perspica</name>
    <dbReference type="NCBI Taxonomy" id="381431"/>
    <lineage>
        <taxon>Bacteria</taxon>
        <taxon>Pseudomonadati</taxon>
        <taxon>Pseudomonadota</taxon>
        <taxon>Gammaproteobacteria</taxon>
        <taxon>Nevskiales</taxon>
        <taxon>Nevskiaceae</taxon>
        <taxon>Panacagrimonas</taxon>
    </lineage>
</organism>
<keyword evidence="1" id="KW-0540">Nuclease</keyword>
<dbReference type="Gene3D" id="3.40.960.10">
    <property type="entry name" value="VSR Endonuclease"/>
    <property type="match status" value="1"/>
</dbReference>
<name>A0A4R7P5W4_9GAMM</name>
<comment type="caution">
    <text evidence="7">The sequence shown here is derived from an EMBL/GenBank/DDBJ whole genome shotgun (WGS) entry which is preliminary data.</text>
</comment>
<dbReference type="OrthoDB" id="9801520at2"/>
<dbReference type="GO" id="GO:0016787">
    <property type="term" value="F:hydrolase activity"/>
    <property type="evidence" value="ECO:0007669"/>
    <property type="project" value="UniProtKB-KW"/>
</dbReference>
<proteinExistence type="inferred from homology"/>
<comment type="similarity">
    <text evidence="6">Belongs to the Vsr family.</text>
</comment>
<keyword evidence="2 7" id="KW-0255">Endonuclease</keyword>
<evidence type="ECO:0000313" key="8">
    <source>
        <dbReference type="Proteomes" id="UP000295341"/>
    </source>
</evidence>
<protein>
    <submittedName>
        <fullName evidence="7">T/G mismatch-specific endonuclease</fullName>
    </submittedName>
</protein>
<dbReference type="GO" id="GO:0006298">
    <property type="term" value="P:mismatch repair"/>
    <property type="evidence" value="ECO:0007669"/>
    <property type="project" value="InterPro"/>
</dbReference>
<keyword evidence="4" id="KW-0378">Hydrolase</keyword>
<accession>A0A4R7P5W4</accession>
<dbReference type="InterPro" id="IPR011335">
    <property type="entry name" value="Restrct_endonuc-II-like"/>
</dbReference>
<dbReference type="EMBL" id="SOBT01000009">
    <property type="protein sequence ID" value="TDU28862.1"/>
    <property type="molecule type" value="Genomic_DNA"/>
</dbReference>
<evidence type="ECO:0000256" key="5">
    <source>
        <dbReference type="ARBA" id="ARBA00023204"/>
    </source>
</evidence>
<dbReference type="InterPro" id="IPR004603">
    <property type="entry name" value="DNA_mismatch_endonuc_vsr"/>
</dbReference>
<dbReference type="SUPFAM" id="SSF52980">
    <property type="entry name" value="Restriction endonuclease-like"/>
    <property type="match status" value="1"/>
</dbReference>
<evidence type="ECO:0000256" key="3">
    <source>
        <dbReference type="ARBA" id="ARBA00022763"/>
    </source>
</evidence>
<dbReference type="GO" id="GO:0004519">
    <property type="term" value="F:endonuclease activity"/>
    <property type="evidence" value="ECO:0007669"/>
    <property type="project" value="UniProtKB-KW"/>
</dbReference>
<gene>
    <name evidence="7" type="ORF">DFR24_3242</name>
</gene>
<dbReference type="CDD" id="cd00221">
    <property type="entry name" value="Vsr"/>
    <property type="match status" value="1"/>
</dbReference>
<evidence type="ECO:0000256" key="2">
    <source>
        <dbReference type="ARBA" id="ARBA00022759"/>
    </source>
</evidence>
<sequence>MADRLTPERRSRLMSRVRSADTDIETSLRSELHRRGLRFRKHVKSLPGRPDIVFGPARVAVFVDGDFWHGWRFREKAQKLPPYWREKIRANRVRDLRNFRLLRRQGWKVVRIWGHSIKADPSAAADRVQRTIAWRLRDRRRFAVARSPLGRG</sequence>
<evidence type="ECO:0000256" key="6">
    <source>
        <dbReference type="ARBA" id="ARBA00029466"/>
    </source>
</evidence>
<dbReference type="AlphaFoldDB" id="A0A4R7P5W4"/>
<keyword evidence="5" id="KW-0234">DNA repair</keyword>
<keyword evidence="8" id="KW-1185">Reference proteome</keyword>
<evidence type="ECO:0000313" key="7">
    <source>
        <dbReference type="EMBL" id="TDU28862.1"/>
    </source>
</evidence>
<reference evidence="7 8" key="1">
    <citation type="submission" date="2019-03" db="EMBL/GenBank/DDBJ databases">
        <title>Genomic Encyclopedia of Type Strains, Phase IV (KMG-IV): sequencing the most valuable type-strain genomes for metagenomic binning, comparative biology and taxonomic classification.</title>
        <authorList>
            <person name="Goeker M."/>
        </authorList>
    </citation>
    <scope>NUCLEOTIDE SEQUENCE [LARGE SCALE GENOMIC DNA]</scope>
    <source>
        <strain evidence="7 8">DSM 26377</strain>
    </source>
</reference>
<keyword evidence="3" id="KW-0227">DNA damage</keyword>
<dbReference type="RefSeq" id="WP_133882383.1">
    <property type="nucleotide sequence ID" value="NZ_MWIN01000018.1"/>
</dbReference>
<dbReference type="Pfam" id="PF03852">
    <property type="entry name" value="Vsr"/>
    <property type="match status" value="1"/>
</dbReference>
<evidence type="ECO:0000256" key="1">
    <source>
        <dbReference type="ARBA" id="ARBA00022722"/>
    </source>
</evidence>